<evidence type="ECO:0000256" key="2">
    <source>
        <dbReference type="ARBA" id="ARBA00022679"/>
    </source>
</evidence>
<comment type="similarity">
    <text evidence="7 8">Belongs to the pseudomonas-type ThrB family.</text>
</comment>
<keyword evidence="5 8" id="KW-0418">Kinase</keyword>
<dbReference type="CDD" id="cd05153">
    <property type="entry name" value="HomoserineK_II"/>
    <property type="match status" value="1"/>
</dbReference>
<evidence type="ECO:0000256" key="9">
    <source>
        <dbReference type="NCBIfam" id="TIGR00938"/>
    </source>
</evidence>
<dbReference type="PANTHER" id="PTHR21064:SF6">
    <property type="entry name" value="AMINOGLYCOSIDE PHOSPHOTRANSFERASE DOMAIN-CONTAINING PROTEIN"/>
    <property type="match status" value="1"/>
</dbReference>
<keyword evidence="1 8" id="KW-0028">Amino-acid biosynthesis</keyword>
<dbReference type="Pfam" id="PF01636">
    <property type="entry name" value="APH"/>
    <property type="match status" value="1"/>
</dbReference>
<gene>
    <name evidence="8" type="primary">thrB</name>
    <name evidence="11" type="ORF">SAMN05216548_101204</name>
</gene>
<dbReference type="AlphaFoldDB" id="A0A1H8ZQR9"/>
<dbReference type="OrthoDB" id="9777460at2"/>
<accession>A0A1H8ZQR9</accession>
<dbReference type="Gene3D" id="3.30.200.20">
    <property type="entry name" value="Phosphorylase Kinase, domain 1"/>
    <property type="match status" value="1"/>
</dbReference>
<dbReference type="HAMAP" id="MF_00301">
    <property type="entry name" value="Homoser_kinase_2"/>
    <property type="match status" value="1"/>
</dbReference>
<comment type="catalytic activity">
    <reaction evidence="8">
        <text>L-homoserine + ATP = O-phospho-L-homoserine + ADP + H(+)</text>
        <dbReference type="Rhea" id="RHEA:13985"/>
        <dbReference type="ChEBI" id="CHEBI:15378"/>
        <dbReference type="ChEBI" id="CHEBI:30616"/>
        <dbReference type="ChEBI" id="CHEBI:57476"/>
        <dbReference type="ChEBI" id="CHEBI:57590"/>
        <dbReference type="ChEBI" id="CHEBI:456216"/>
        <dbReference type="EC" id="2.7.1.39"/>
    </reaction>
</comment>
<reference evidence="11 12" key="1">
    <citation type="submission" date="2016-10" db="EMBL/GenBank/DDBJ databases">
        <authorList>
            <person name="de Groot N.N."/>
        </authorList>
    </citation>
    <scope>NUCLEOTIDE SEQUENCE [LARGE SCALE GENOMIC DNA]</scope>
    <source>
        <strain evidence="11 12">A52C2</strain>
    </source>
</reference>
<evidence type="ECO:0000256" key="4">
    <source>
        <dbReference type="ARBA" id="ARBA00022741"/>
    </source>
</evidence>
<dbReference type="NCBIfam" id="NF003558">
    <property type="entry name" value="PRK05231.1"/>
    <property type="match status" value="1"/>
</dbReference>
<keyword evidence="4 8" id="KW-0547">Nucleotide-binding</keyword>
<dbReference type="PANTHER" id="PTHR21064">
    <property type="entry name" value="AMINOGLYCOSIDE PHOSPHOTRANSFERASE DOMAIN-CONTAINING PROTEIN-RELATED"/>
    <property type="match status" value="1"/>
</dbReference>
<keyword evidence="6 8" id="KW-0067">ATP-binding</keyword>
<keyword evidence="2 8" id="KW-0808">Transferase</keyword>
<evidence type="ECO:0000259" key="10">
    <source>
        <dbReference type="Pfam" id="PF01636"/>
    </source>
</evidence>
<dbReference type="InterPro" id="IPR005280">
    <property type="entry name" value="Homoserine_kinase_II"/>
</dbReference>
<dbReference type="NCBIfam" id="TIGR00938">
    <property type="entry name" value="thrB_alt"/>
    <property type="match status" value="1"/>
</dbReference>
<evidence type="ECO:0000256" key="7">
    <source>
        <dbReference type="ARBA" id="ARBA00038240"/>
    </source>
</evidence>
<evidence type="ECO:0000256" key="8">
    <source>
        <dbReference type="HAMAP-Rule" id="MF_00301"/>
    </source>
</evidence>
<dbReference type="RefSeq" id="WP_092494728.1">
    <property type="nucleotide sequence ID" value="NZ_FOFG01000001.1"/>
</dbReference>
<dbReference type="InterPro" id="IPR050249">
    <property type="entry name" value="Pseudomonas-type_ThrB"/>
</dbReference>
<keyword evidence="3 8" id="KW-0791">Threonine biosynthesis</keyword>
<evidence type="ECO:0000256" key="6">
    <source>
        <dbReference type="ARBA" id="ARBA00022840"/>
    </source>
</evidence>
<evidence type="ECO:0000256" key="1">
    <source>
        <dbReference type="ARBA" id="ARBA00022605"/>
    </source>
</evidence>
<feature type="domain" description="Aminoglycoside phosphotransferase" evidence="10">
    <location>
        <begin position="27"/>
        <end position="256"/>
    </location>
</feature>
<comment type="pathway">
    <text evidence="8">Amino-acid biosynthesis; L-threonine biosynthesis; L-threonine from L-aspartate: step 4/5.</text>
</comment>
<dbReference type="EC" id="2.7.1.39" evidence="8 9"/>
<dbReference type="EMBL" id="FOFG01000001">
    <property type="protein sequence ID" value="SEP66028.1"/>
    <property type="molecule type" value="Genomic_DNA"/>
</dbReference>
<dbReference type="STRING" id="1855383.SAMN05216548_101204"/>
<sequence>MAVYTDVTDADLVAFLEAFDLGTLLSFKGIAEGVENSNFLLRTEAGNFILTLYEKRVREGDLPFFIGLMEHLAARGLSCPLPVRARDGEALHRLAGRPAAIVSFLEGMWVRRPRTAHCHAVGVALARMHEAAADFTITRANGLAMPNWRPLFETARARADGIEPGLEAFLAAELDFLEANWPTGLPTGVIHADLFPDNVFFLREELSGLIDFYFACNDLLAYDLSICVNAWCFEPDMTLNVTKAKALIDGYESVRKLEPEERDAFHILARGSAIRFLLTRLFDWVNVPPGALVTPKDPLEYVRRLRFHQRATKPGDYGMEL</sequence>
<dbReference type="GO" id="GO:0005524">
    <property type="term" value="F:ATP binding"/>
    <property type="evidence" value="ECO:0007669"/>
    <property type="project" value="UniProtKB-KW"/>
</dbReference>
<dbReference type="Proteomes" id="UP000199647">
    <property type="component" value="Unassembled WGS sequence"/>
</dbReference>
<evidence type="ECO:0000256" key="5">
    <source>
        <dbReference type="ARBA" id="ARBA00022777"/>
    </source>
</evidence>
<evidence type="ECO:0000313" key="11">
    <source>
        <dbReference type="EMBL" id="SEP66028.1"/>
    </source>
</evidence>
<evidence type="ECO:0000313" key="12">
    <source>
        <dbReference type="Proteomes" id="UP000199647"/>
    </source>
</evidence>
<name>A0A1H8ZQR9_9HYPH</name>
<organism evidence="11 12">
    <name type="scientific">Faunimonas pinastri</name>
    <dbReference type="NCBI Taxonomy" id="1855383"/>
    <lineage>
        <taxon>Bacteria</taxon>
        <taxon>Pseudomonadati</taxon>
        <taxon>Pseudomonadota</taxon>
        <taxon>Alphaproteobacteria</taxon>
        <taxon>Hyphomicrobiales</taxon>
        <taxon>Afifellaceae</taxon>
        <taxon>Faunimonas</taxon>
    </lineage>
</organism>
<keyword evidence="12" id="KW-1185">Reference proteome</keyword>
<dbReference type="Gene3D" id="3.90.1200.10">
    <property type="match status" value="1"/>
</dbReference>
<evidence type="ECO:0000256" key="3">
    <source>
        <dbReference type="ARBA" id="ARBA00022697"/>
    </source>
</evidence>
<dbReference type="SUPFAM" id="SSF56112">
    <property type="entry name" value="Protein kinase-like (PK-like)"/>
    <property type="match status" value="1"/>
</dbReference>
<protein>
    <recommendedName>
        <fullName evidence="8 9">Homoserine kinase</fullName>
        <shortName evidence="8">HK</shortName>
        <shortName evidence="8">HSK</shortName>
        <ecNumber evidence="8 9">2.7.1.39</ecNumber>
    </recommendedName>
</protein>
<dbReference type="InterPro" id="IPR002575">
    <property type="entry name" value="Aminoglycoside_PTrfase"/>
</dbReference>
<dbReference type="GO" id="GO:0004413">
    <property type="term" value="F:homoserine kinase activity"/>
    <property type="evidence" value="ECO:0007669"/>
    <property type="project" value="UniProtKB-UniRule"/>
</dbReference>
<dbReference type="UniPathway" id="UPA00050">
    <property type="reaction ID" value="UER00064"/>
</dbReference>
<dbReference type="InterPro" id="IPR011009">
    <property type="entry name" value="Kinase-like_dom_sf"/>
</dbReference>
<dbReference type="GO" id="GO:0009088">
    <property type="term" value="P:threonine biosynthetic process"/>
    <property type="evidence" value="ECO:0007669"/>
    <property type="project" value="UniProtKB-UniRule"/>
</dbReference>
<proteinExistence type="inferred from homology"/>